<dbReference type="AlphaFoldDB" id="A0A9D3AYC3"/>
<gene>
    <name evidence="1" type="ORF">SPSYN_02422</name>
</gene>
<sequence>MKDLTSFVAGVDQRAEEIISSLKPIEYANHCKVLDAFREMRVSSYHLKGSTGYGYDDEGREILEKVYARVFATEDALVRGQIVSGTHAIALCLFGVLKNGDTLLTVQGKPYDTLEEIIGAQQAVEGSLCSKGVKYRQVELLPNEQLDWSSIEDALRQPVKMVLLQRSCGYSTRPSLNMIMLDKLCRFIKERQPDTVIFVDNCYGEFVEQSEPTEHGADLIAGSLIKNPGGGLAPTGGYVAGKQHLVHLAAKRLTAPGIAADVGPTLEWQRQFYQGFYMAPHTVMEALRGAIWGACFFEALGYEVYPNPETPRTDIIQAIKLGSAELLQAFCRGVQNASPVDSHVVPVPAPIPGYSHQVIMAAGTFIQGASLEFTADAPLREPYIAYYQGGLSYQYTKISLIKAAEEILRR</sequence>
<dbReference type="InterPro" id="IPR015424">
    <property type="entry name" value="PyrdxlP-dep_Trfase"/>
</dbReference>
<dbReference type="PANTHER" id="PTHR46658">
    <property type="entry name" value="CYS OR MET METABOLISM PYRIDOXAL-PHOSPHATE-DEPENDENT ENZYME"/>
    <property type="match status" value="1"/>
</dbReference>
<evidence type="ECO:0000313" key="1">
    <source>
        <dbReference type="EMBL" id="KAF1084644.1"/>
    </source>
</evidence>
<dbReference type="Pfam" id="PF06838">
    <property type="entry name" value="Met_gamma_lyase"/>
    <property type="match status" value="1"/>
</dbReference>
<dbReference type="RefSeq" id="WP_161822702.1">
    <property type="nucleotide sequence ID" value="NZ_LSRS01000005.1"/>
</dbReference>
<dbReference type="Gene3D" id="3.90.1150.60">
    <property type="entry name" value="Methioning gamme-lyase, C-terminal domain"/>
    <property type="match status" value="1"/>
</dbReference>
<keyword evidence="2" id="KW-1185">Reference proteome</keyword>
<proteinExistence type="predicted"/>
<comment type="caution">
    <text evidence="1">The sequence shown here is derived from an EMBL/GenBank/DDBJ whole genome shotgun (WGS) entry which is preliminary data.</text>
</comment>
<dbReference type="OrthoDB" id="9764766at2"/>
<reference evidence="1" key="1">
    <citation type="submission" date="2016-02" db="EMBL/GenBank/DDBJ databases">
        <title>Draft Genome Sequence of Sporotomaculum syntrophicum Strain FB, a Syntrophic Benzoate Degrader.</title>
        <authorList>
            <person name="Nobu M.K."/>
            <person name="Narihiro T."/>
            <person name="Qiu Y.-L."/>
            <person name="Ohashi A."/>
            <person name="Liu W.-T."/>
            <person name="Yuji S."/>
        </authorList>
    </citation>
    <scope>NUCLEOTIDE SEQUENCE</scope>
    <source>
        <strain evidence="1">FB</strain>
    </source>
</reference>
<dbReference type="SUPFAM" id="SSF53383">
    <property type="entry name" value="PLP-dependent transferases"/>
    <property type="match status" value="1"/>
</dbReference>
<name>A0A9D3AYC3_9FIRM</name>
<accession>A0A9D3AYC3</accession>
<dbReference type="Proteomes" id="UP000798488">
    <property type="component" value="Unassembled WGS sequence"/>
</dbReference>
<dbReference type="EMBL" id="LSRS01000005">
    <property type="protein sequence ID" value="KAF1084644.1"/>
    <property type="molecule type" value="Genomic_DNA"/>
</dbReference>
<dbReference type="Gene3D" id="3.40.640.10">
    <property type="entry name" value="Type I PLP-dependent aspartate aminotransferase-like (Major domain)"/>
    <property type="match status" value="1"/>
</dbReference>
<dbReference type="InterPro" id="IPR015421">
    <property type="entry name" value="PyrdxlP-dep_Trfase_major"/>
</dbReference>
<protein>
    <submittedName>
        <fullName evidence="1">Methionine gamma-lyase</fullName>
    </submittedName>
</protein>
<evidence type="ECO:0000313" key="2">
    <source>
        <dbReference type="Proteomes" id="UP000798488"/>
    </source>
</evidence>
<dbReference type="PANTHER" id="PTHR46658:SF1">
    <property type="entry name" value="CYS OR MET METABOLISM PYRIDOXAL-PHOSPHATE-DEPENDENT ENZYME"/>
    <property type="match status" value="1"/>
</dbReference>
<dbReference type="InterPro" id="IPR009651">
    <property type="entry name" value="Met_g_lyase_put"/>
</dbReference>
<organism evidence="1 2">
    <name type="scientific">Sporotomaculum syntrophicum</name>
    <dbReference type="NCBI Taxonomy" id="182264"/>
    <lineage>
        <taxon>Bacteria</taxon>
        <taxon>Bacillati</taxon>
        <taxon>Bacillota</taxon>
        <taxon>Clostridia</taxon>
        <taxon>Eubacteriales</taxon>
        <taxon>Desulfallaceae</taxon>
        <taxon>Sporotomaculum</taxon>
    </lineage>
</organism>